<keyword evidence="3" id="KW-1185">Reference proteome</keyword>
<evidence type="ECO:0000256" key="1">
    <source>
        <dbReference type="SAM" id="Phobius"/>
    </source>
</evidence>
<keyword evidence="1" id="KW-0812">Transmembrane</keyword>
<dbReference type="EMBL" id="JBHSHD010000002">
    <property type="protein sequence ID" value="MFC4819014.1"/>
    <property type="molecule type" value="Genomic_DNA"/>
</dbReference>
<proteinExistence type="predicted"/>
<evidence type="ECO:0000313" key="2">
    <source>
        <dbReference type="EMBL" id="MFC4819014.1"/>
    </source>
</evidence>
<dbReference type="Proteomes" id="UP001595886">
    <property type="component" value="Unassembled WGS sequence"/>
</dbReference>
<sequence length="155" mass="17020">MIVERAAQADATDHVGTLRLYLLRAMYLLIAAGLVTTVWPHIVSPPDWVAGRQSVIRAMLGALALMCLLGLRHPLRMLPLLLFELLWKSLWVIASAVPMWLGPGLDDYASQTLFACLVGVVLVPVAIPWGYVVRRYVRAPGEPWSRPAAAPKSDA</sequence>
<accession>A0ABV9QQV1</accession>
<gene>
    <name evidence="2" type="ORF">ACFO6Q_01690</name>
</gene>
<keyword evidence="1" id="KW-1133">Transmembrane helix</keyword>
<feature type="transmembrane region" description="Helical" evidence="1">
    <location>
        <begin position="21"/>
        <end position="42"/>
    </location>
</feature>
<feature type="transmembrane region" description="Helical" evidence="1">
    <location>
        <begin position="112"/>
        <end position="132"/>
    </location>
</feature>
<dbReference type="RefSeq" id="WP_380018750.1">
    <property type="nucleotide sequence ID" value="NZ_JBHSHD010000002.1"/>
</dbReference>
<keyword evidence="1" id="KW-0472">Membrane</keyword>
<organism evidence="2 3">
    <name type="scientific">Dokdonella ginsengisoli</name>
    <dbReference type="NCBI Taxonomy" id="363846"/>
    <lineage>
        <taxon>Bacteria</taxon>
        <taxon>Pseudomonadati</taxon>
        <taxon>Pseudomonadota</taxon>
        <taxon>Gammaproteobacteria</taxon>
        <taxon>Lysobacterales</taxon>
        <taxon>Rhodanobacteraceae</taxon>
        <taxon>Dokdonella</taxon>
    </lineage>
</organism>
<comment type="caution">
    <text evidence="2">The sequence shown here is derived from an EMBL/GenBank/DDBJ whole genome shotgun (WGS) entry which is preliminary data.</text>
</comment>
<reference evidence="3" key="1">
    <citation type="journal article" date="2019" name="Int. J. Syst. Evol. Microbiol.">
        <title>The Global Catalogue of Microorganisms (GCM) 10K type strain sequencing project: providing services to taxonomists for standard genome sequencing and annotation.</title>
        <authorList>
            <consortium name="The Broad Institute Genomics Platform"/>
            <consortium name="The Broad Institute Genome Sequencing Center for Infectious Disease"/>
            <person name="Wu L."/>
            <person name="Ma J."/>
        </authorList>
    </citation>
    <scope>NUCLEOTIDE SEQUENCE [LARGE SCALE GENOMIC DNA]</scope>
    <source>
        <strain evidence="3">CCUG 30340</strain>
    </source>
</reference>
<protein>
    <submittedName>
        <fullName evidence="2">Uncharacterized protein</fullName>
    </submittedName>
</protein>
<evidence type="ECO:0000313" key="3">
    <source>
        <dbReference type="Proteomes" id="UP001595886"/>
    </source>
</evidence>
<feature type="transmembrane region" description="Helical" evidence="1">
    <location>
        <begin position="54"/>
        <end position="71"/>
    </location>
</feature>
<feature type="transmembrane region" description="Helical" evidence="1">
    <location>
        <begin position="78"/>
        <end position="100"/>
    </location>
</feature>
<name>A0ABV9QQV1_9GAMM</name>